<dbReference type="Gene3D" id="3.40.50.720">
    <property type="entry name" value="NAD(P)-binding Rossmann-like Domain"/>
    <property type="match status" value="1"/>
</dbReference>
<gene>
    <name evidence="2" type="ORF">T9R20_13580</name>
</gene>
<dbReference type="InterPro" id="IPR036291">
    <property type="entry name" value="NAD(P)-bd_dom_sf"/>
</dbReference>
<reference evidence="2 3" key="1">
    <citation type="submission" date="2023-06" db="EMBL/GenBank/DDBJ databases">
        <title>Rock-solubilizing bacteria, Microbacterium invictum, promotes re-establishment of vegetation in rocky wasteland by accelerating rock bio-weathering and reshaping soil bacterial community.</title>
        <authorList>
            <person name="Liu C."/>
        </authorList>
    </citation>
    <scope>NUCLEOTIDE SEQUENCE [LARGE SCALE GENOMIC DNA]</scope>
    <source>
        <strain evidence="2 3">X-18</strain>
    </source>
</reference>
<evidence type="ECO:0000313" key="2">
    <source>
        <dbReference type="EMBL" id="WQB69715.1"/>
    </source>
</evidence>
<dbReference type="EMBL" id="CP139779">
    <property type="protein sequence ID" value="WQB69715.1"/>
    <property type="molecule type" value="Genomic_DNA"/>
</dbReference>
<evidence type="ECO:0000313" key="3">
    <source>
        <dbReference type="Proteomes" id="UP001324533"/>
    </source>
</evidence>
<dbReference type="InterPro" id="IPR008030">
    <property type="entry name" value="NmrA-like"/>
</dbReference>
<dbReference type="SUPFAM" id="SSF51735">
    <property type="entry name" value="NAD(P)-binding Rossmann-fold domains"/>
    <property type="match status" value="1"/>
</dbReference>
<name>A0ABZ0V7W9_9MICO</name>
<keyword evidence="3" id="KW-1185">Reference proteome</keyword>
<accession>A0ABZ0V7W9</accession>
<sequence>MARITVIGGTGLIGRKVVARLRTAGHDVRAASPSTGVDLVTGAGLDAALAGSSVVIDVSKPRTYDPDAVWRHFDLATRTLVAAEARAGVIHHVALSAVGTERVPQPIPFYRAKAHGEAILREESAPFSVVRATQFFEFGAQIGAQARAGGTDAARVADADVQPIAGDDVAAVLAGLVDQSPTRDAAEIAGPEVMTLADFVSRCLAATGDARPVLADPEAQYFGALIDRSELLPAEGAWLAPTRLADWLG</sequence>
<dbReference type="Pfam" id="PF05368">
    <property type="entry name" value="NmrA"/>
    <property type="match status" value="1"/>
</dbReference>
<dbReference type="Proteomes" id="UP001324533">
    <property type="component" value="Chromosome"/>
</dbReference>
<organism evidence="2 3">
    <name type="scientific">Microbacterium invictum</name>
    <dbReference type="NCBI Taxonomy" id="515415"/>
    <lineage>
        <taxon>Bacteria</taxon>
        <taxon>Bacillati</taxon>
        <taxon>Actinomycetota</taxon>
        <taxon>Actinomycetes</taxon>
        <taxon>Micrococcales</taxon>
        <taxon>Microbacteriaceae</taxon>
        <taxon>Microbacterium</taxon>
    </lineage>
</organism>
<evidence type="ECO:0000259" key="1">
    <source>
        <dbReference type="Pfam" id="PF05368"/>
    </source>
</evidence>
<dbReference type="RefSeq" id="WP_322409837.1">
    <property type="nucleotide sequence ID" value="NZ_CP139779.1"/>
</dbReference>
<proteinExistence type="predicted"/>
<dbReference type="InterPro" id="IPR051207">
    <property type="entry name" value="ComplexI_NDUFA9_subunit"/>
</dbReference>
<dbReference type="PANTHER" id="PTHR12126:SF11">
    <property type="entry name" value="NADH DEHYDROGENASE [UBIQUINONE] 1 ALPHA SUBCOMPLEX SUBUNIT 9, MITOCHONDRIAL"/>
    <property type="match status" value="1"/>
</dbReference>
<feature type="domain" description="NmrA-like" evidence="1">
    <location>
        <begin position="3"/>
        <end position="142"/>
    </location>
</feature>
<dbReference type="PANTHER" id="PTHR12126">
    <property type="entry name" value="NADH-UBIQUINONE OXIDOREDUCTASE 39 KDA SUBUNIT-RELATED"/>
    <property type="match status" value="1"/>
</dbReference>
<protein>
    <submittedName>
        <fullName evidence="2">NmrA family NAD(P)-binding protein</fullName>
    </submittedName>
</protein>